<sequence length="70" mass="8381">MNKPKIDFAFLKQRREQIAKFQSIMKCDDLPEELNFSIWKTIITENLVLTDLILLVKQDCPFTKMIFKIF</sequence>
<accession>A0ACB5T0Y6</accession>
<dbReference type="EMBL" id="BSXS01002372">
    <property type="protein sequence ID" value="GME78917.1"/>
    <property type="molecule type" value="Genomic_DNA"/>
</dbReference>
<evidence type="ECO:0000313" key="2">
    <source>
        <dbReference type="Proteomes" id="UP001165064"/>
    </source>
</evidence>
<evidence type="ECO:0000313" key="1">
    <source>
        <dbReference type="EMBL" id="GME78917.1"/>
    </source>
</evidence>
<gene>
    <name evidence="1" type="ORF">Amon02_000367400</name>
</gene>
<comment type="caution">
    <text evidence="1">The sequence shown here is derived from an EMBL/GenBank/DDBJ whole genome shotgun (WGS) entry which is preliminary data.</text>
</comment>
<name>A0ACB5T0Y6_AMBMO</name>
<dbReference type="Proteomes" id="UP001165064">
    <property type="component" value="Unassembled WGS sequence"/>
</dbReference>
<protein>
    <submittedName>
        <fullName evidence="1">Unnamed protein product</fullName>
    </submittedName>
</protein>
<organism evidence="1 2">
    <name type="scientific">Ambrosiozyma monospora</name>
    <name type="common">Yeast</name>
    <name type="synonym">Endomycopsis monosporus</name>
    <dbReference type="NCBI Taxonomy" id="43982"/>
    <lineage>
        <taxon>Eukaryota</taxon>
        <taxon>Fungi</taxon>
        <taxon>Dikarya</taxon>
        <taxon>Ascomycota</taxon>
        <taxon>Saccharomycotina</taxon>
        <taxon>Pichiomycetes</taxon>
        <taxon>Pichiales</taxon>
        <taxon>Pichiaceae</taxon>
        <taxon>Ambrosiozyma</taxon>
    </lineage>
</organism>
<proteinExistence type="predicted"/>
<keyword evidence="2" id="KW-1185">Reference proteome</keyword>
<reference evidence="1" key="1">
    <citation type="submission" date="2023-04" db="EMBL/GenBank/DDBJ databases">
        <title>Ambrosiozyma monospora NBRC 10751.</title>
        <authorList>
            <person name="Ichikawa N."/>
            <person name="Sato H."/>
            <person name="Tonouchi N."/>
        </authorList>
    </citation>
    <scope>NUCLEOTIDE SEQUENCE</scope>
    <source>
        <strain evidence="1">NBRC 10751</strain>
    </source>
</reference>